<dbReference type="EMBL" id="CP011797">
    <property type="protein sequence ID" value="ATX75842.1"/>
    <property type="molecule type" value="Genomic_DNA"/>
</dbReference>
<dbReference type="PRINTS" id="PR01490">
    <property type="entry name" value="RTXTOXIND"/>
</dbReference>
<keyword evidence="8" id="KW-1185">Reference proteome</keyword>
<dbReference type="Proteomes" id="UP000229757">
    <property type="component" value="Chromosome"/>
</dbReference>
<keyword evidence="5" id="KW-0175">Coiled coil</keyword>
<keyword evidence="2 6" id="KW-0812">Transmembrane</keyword>
<evidence type="ECO:0000256" key="2">
    <source>
        <dbReference type="ARBA" id="ARBA00022692"/>
    </source>
</evidence>
<evidence type="ECO:0000313" key="7">
    <source>
        <dbReference type="EMBL" id="ATX75842.1"/>
    </source>
</evidence>
<dbReference type="PANTHER" id="PTHR30386">
    <property type="entry name" value="MEMBRANE FUSION SUBUNIT OF EMRAB-TOLC MULTIDRUG EFFLUX PUMP"/>
    <property type="match status" value="1"/>
</dbReference>
<proteinExistence type="predicted"/>
<sequence>MGLPMEYSFKEIHSLNLLSDNPEYAKRFNTPVDLKIMAGAIITILVIAMACAIIFKVDKIVPAQGILETKAKLFQVRNSEAGFIESIYVTDGAIVAQGDALVTLDTEMLDLEINRLAQQLGNISRSVWTDYYQIQDWLSAETLASLSNSIQEVPDAVKGAGYHEYLIDSLPNKLALIAQNIEGLETRKSAINNQLDIATELFELEQTEFERLTRLRKQGIESQNNVDTQKGILFSLRSGLQERDADLKNTANEIKKLNLESVNIQNNFVLDRLVRLQNELDQYQQTRSLLASQERKRTDMTIRAPFPAIVDQVLARGKHEVIEAGSILTILRPKFDENDLQIEIQIPSNYAIWVEPGMEFRASSLGNNPEDHGRIHGVVGFVSESSEVVNGVRIYRMTGSITELDVKTPETFLRPGLQLSVEIKAGQRRLINYIFDPFTKYFKNALSEPS</sequence>
<evidence type="ECO:0000256" key="4">
    <source>
        <dbReference type="ARBA" id="ARBA00023136"/>
    </source>
</evidence>
<dbReference type="InterPro" id="IPR050739">
    <property type="entry name" value="MFP"/>
</dbReference>
<dbReference type="PANTHER" id="PTHR30386:SF26">
    <property type="entry name" value="TRANSPORT PROTEIN COMB"/>
    <property type="match status" value="1"/>
</dbReference>
<feature type="transmembrane region" description="Helical" evidence="6">
    <location>
        <begin position="36"/>
        <end position="55"/>
    </location>
</feature>
<keyword evidence="3 6" id="KW-1133">Transmembrane helix</keyword>
<evidence type="ECO:0000256" key="1">
    <source>
        <dbReference type="ARBA" id="ARBA00004167"/>
    </source>
</evidence>
<dbReference type="AlphaFoldDB" id="A0A2K8KMA5"/>
<name>A0A2K8KMA5_9GAMM</name>
<reference evidence="7 8" key="1">
    <citation type="journal article" date="2017" name="Environ. Microbiol.">
        <title>Genomic and physiological analyses of 'Reinekea forsetii' reveal a versatile opportunistic lifestyle during spring algae blooms.</title>
        <authorList>
            <person name="Avci B."/>
            <person name="Hahnke R.L."/>
            <person name="Chafee M."/>
            <person name="Fischer T."/>
            <person name="Gruber-Vodicka H."/>
            <person name="Tegetmeyer H.E."/>
            <person name="Harder J."/>
            <person name="Fuchs B.M."/>
            <person name="Amann R.I."/>
            <person name="Teeling H."/>
        </authorList>
    </citation>
    <scope>NUCLEOTIDE SEQUENCE [LARGE SCALE GENOMIC DNA]</scope>
    <source>
        <strain evidence="7 8">Hel1_31_D35</strain>
    </source>
</reference>
<evidence type="ECO:0000256" key="3">
    <source>
        <dbReference type="ARBA" id="ARBA00022989"/>
    </source>
</evidence>
<evidence type="ECO:0000313" key="8">
    <source>
        <dbReference type="Proteomes" id="UP000229757"/>
    </source>
</evidence>
<comment type="subcellular location">
    <subcellularLocation>
        <location evidence="1">Membrane</location>
        <topology evidence="1">Single-pass membrane protein</topology>
    </subcellularLocation>
</comment>
<evidence type="ECO:0000256" key="5">
    <source>
        <dbReference type="SAM" id="Coils"/>
    </source>
</evidence>
<organism evidence="7 8">
    <name type="scientific">Reinekea forsetii</name>
    <dbReference type="NCBI Taxonomy" id="1336806"/>
    <lineage>
        <taxon>Bacteria</taxon>
        <taxon>Pseudomonadati</taxon>
        <taxon>Pseudomonadota</taxon>
        <taxon>Gammaproteobacteria</taxon>
        <taxon>Oceanospirillales</taxon>
        <taxon>Saccharospirillaceae</taxon>
        <taxon>Reinekea</taxon>
    </lineage>
</organism>
<dbReference type="Gene3D" id="2.40.30.170">
    <property type="match status" value="1"/>
</dbReference>
<gene>
    <name evidence="7" type="ORF">REIFOR_00674</name>
</gene>
<protein>
    <submittedName>
        <fullName evidence="7">Type I secretion membrane fusion protein, HlyD family</fullName>
    </submittedName>
</protein>
<feature type="coiled-coil region" evidence="5">
    <location>
        <begin position="240"/>
        <end position="296"/>
    </location>
</feature>
<dbReference type="GO" id="GO:0016020">
    <property type="term" value="C:membrane"/>
    <property type="evidence" value="ECO:0007669"/>
    <property type="project" value="UniProtKB-SubCell"/>
</dbReference>
<accession>A0A2K8KMA5</accession>
<dbReference type="KEGG" id="rfo:REIFOR_00674"/>
<evidence type="ECO:0000256" key="6">
    <source>
        <dbReference type="SAM" id="Phobius"/>
    </source>
</evidence>
<keyword evidence="4 6" id="KW-0472">Membrane</keyword>